<dbReference type="AlphaFoldDB" id="A0A7X5UZ02"/>
<feature type="region of interest" description="Disordered" evidence="1">
    <location>
        <begin position="280"/>
        <end position="302"/>
    </location>
</feature>
<dbReference type="InterPro" id="IPR008701">
    <property type="entry name" value="NPP1"/>
</dbReference>
<proteinExistence type="predicted"/>
<dbReference type="Pfam" id="PF05630">
    <property type="entry name" value="NPP1"/>
    <property type="match status" value="1"/>
</dbReference>
<evidence type="ECO:0000313" key="2">
    <source>
        <dbReference type="EMBL" id="NIJ64884.1"/>
    </source>
</evidence>
<evidence type="ECO:0000313" key="3">
    <source>
        <dbReference type="Proteomes" id="UP000564677"/>
    </source>
</evidence>
<keyword evidence="3" id="KW-1185">Reference proteome</keyword>
<gene>
    <name evidence="2" type="ORF">FHR20_001815</name>
</gene>
<organism evidence="2 3">
    <name type="scientific">Sphingomonas leidyi</name>
    <dbReference type="NCBI Taxonomy" id="68569"/>
    <lineage>
        <taxon>Bacteria</taxon>
        <taxon>Pseudomonadati</taxon>
        <taxon>Pseudomonadota</taxon>
        <taxon>Alphaproteobacteria</taxon>
        <taxon>Sphingomonadales</taxon>
        <taxon>Sphingomonadaceae</taxon>
        <taxon>Sphingomonas</taxon>
    </lineage>
</organism>
<reference evidence="2 3" key="1">
    <citation type="submission" date="2020-03" db="EMBL/GenBank/DDBJ databases">
        <title>Genomic Encyclopedia of Type Strains, Phase IV (KMG-IV): sequencing the most valuable type-strain genomes for metagenomic binning, comparative biology and taxonomic classification.</title>
        <authorList>
            <person name="Goeker M."/>
        </authorList>
    </citation>
    <scope>NUCLEOTIDE SEQUENCE [LARGE SCALE GENOMIC DNA]</scope>
    <source>
        <strain evidence="2 3">DSM 4733</strain>
    </source>
</reference>
<name>A0A7X5UZ02_9SPHN</name>
<comment type="caution">
    <text evidence="2">The sequence shown here is derived from an EMBL/GenBank/DDBJ whole genome shotgun (WGS) entry which is preliminary data.</text>
</comment>
<dbReference type="RefSeq" id="WP_167299189.1">
    <property type="nucleotide sequence ID" value="NZ_CP170557.1"/>
</dbReference>
<dbReference type="PANTHER" id="PTHR33657">
    <property type="entry name" value="DOMAIN PROTEIN, PUTATIVE (AFU_ORTHOLOGUE AFUA_5G00600)-RELATED"/>
    <property type="match status" value="1"/>
</dbReference>
<sequence>MENQLQTLNGSHEDKPGARIGFGTLPVRSLAIAAFGALMMLQPKPAQAQGWPAPVAPLPELATALDKRFQPAIDFDTDVCFNVPAVNAAGAISAGASTYATRPPASCRNPSYRTTSNVYVRARCNNGYCARVYSYFWQSDFSHAYDWESVIVWTTDQGTSSTVVGVTRGDHGGWETRATSGGQLRFQSDSTGQHVKMVYHYETWGFSHLWRFSKTDNGDEPPENGTGQWLIQPLISWNGYPSASVRNAISNYNFGSGNFDNKDARFSGVLAATVNTSITPGFNPNLDSGPNSPGCPAGSTLC</sequence>
<protein>
    <recommendedName>
        <fullName evidence="4">Necrosis inducing protein (NPP1)</fullName>
    </recommendedName>
</protein>
<accession>A0A7X5UZ02</accession>
<dbReference type="PANTHER" id="PTHR33657:SF6">
    <property type="entry name" value="SECRETED PROTEIN"/>
    <property type="match status" value="1"/>
</dbReference>
<dbReference type="EMBL" id="JAASQV010000001">
    <property type="protein sequence ID" value="NIJ64884.1"/>
    <property type="molecule type" value="Genomic_DNA"/>
</dbReference>
<evidence type="ECO:0000256" key="1">
    <source>
        <dbReference type="SAM" id="MobiDB-lite"/>
    </source>
</evidence>
<dbReference type="Proteomes" id="UP000564677">
    <property type="component" value="Unassembled WGS sequence"/>
</dbReference>
<evidence type="ECO:0008006" key="4">
    <source>
        <dbReference type="Google" id="ProtNLM"/>
    </source>
</evidence>
<feature type="compositionally biased region" description="Polar residues" evidence="1">
    <location>
        <begin position="280"/>
        <end position="291"/>
    </location>
</feature>